<dbReference type="STRING" id="1123308.GCA_000380085_01187"/>
<dbReference type="KEGG" id="smen:SAMEA4412692_0475"/>
<accession>A0A239SNI0</accession>
<organism evidence="1 2">
    <name type="scientific">Streptococcus merionis</name>
    <dbReference type="NCBI Taxonomy" id="400065"/>
    <lineage>
        <taxon>Bacteria</taxon>
        <taxon>Bacillati</taxon>
        <taxon>Bacillota</taxon>
        <taxon>Bacilli</taxon>
        <taxon>Lactobacillales</taxon>
        <taxon>Streptococcaceae</taxon>
        <taxon>Streptococcus</taxon>
    </lineage>
</organism>
<evidence type="ECO:0000313" key="1">
    <source>
        <dbReference type="EMBL" id="SNU87005.1"/>
    </source>
</evidence>
<name>A0A239SNI0_9STRE</name>
<dbReference type="AlphaFoldDB" id="A0A239SNI0"/>
<dbReference type="EMBL" id="LT906439">
    <property type="protein sequence ID" value="SNU87005.1"/>
    <property type="molecule type" value="Genomic_DNA"/>
</dbReference>
<dbReference type="RefSeq" id="WP_018373743.1">
    <property type="nucleotide sequence ID" value="NZ_LT906439.1"/>
</dbReference>
<dbReference type="OrthoDB" id="3824180at2"/>
<gene>
    <name evidence="1" type="ORF">SAMEA4412692_00475</name>
</gene>
<keyword evidence="2" id="KW-1185">Reference proteome</keyword>
<dbReference type="Gene3D" id="3.10.450.50">
    <property type="match status" value="1"/>
</dbReference>
<evidence type="ECO:0000313" key="2">
    <source>
        <dbReference type="Proteomes" id="UP000215185"/>
    </source>
</evidence>
<reference evidence="1 2" key="1">
    <citation type="submission" date="2017-06" db="EMBL/GenBank/DDBJ databases">
        <authorList>
            <consortium name="Pathogen Informatics"/>
        </authorList>
    </citation>
    <scope>NUCLEOTIDE SEQUENCE [LARGE SCALE GENOMIC DNA]</scope>
    <source>
        <strain evidence="1 2">NCTC13788</strain>
    </source>
</reference>
<evidence type="ECO:0008006" key="3">
    <source>
        <dbReference type="Google" id="ProtNLM"/>
    </source>
</evidence>
<dbReference type="SUPFAM" id="SSF54427">
    <property type="entry name" value="NTF2-like"/>
    <property type="match status" value="1"/>
</dbReference>
<dbReference type="Proteomes" id="UP000215185">
    <property type="component" value="Chromosome 1"/>
</dbReference>
<proteinExistence type="predicted"/>
<protein>
    <recommendedName>
        <fullName evidence="3">Nuclear transport factor 2 family protein</fullName>
    </recommendedName>
</protein>
<dbReference type="InterPro" id="IPR032710">
    <property type="entry name" value="NTF2-like_dom_sf"/>
</dbReference>
<sequence>MDINRFFKAVLAQNEEELRTYFHKSAVIKWHCTNELFTLDDYIRANCDYPGNWCGEIERIEKSENTIILACRVFPMDNSISFHVISFIHLENNLIIAMDEYWADDGLAPEWRRKMKIGKPMR</sequence>